<protein>
    <submittedName>
        <fullName evidence="1">Uncharacterized protein</fullName>
    </submittedName>
</protein>
<dbReference type="OrthoDB" id="444119at2759"/>
<dbReference type="STRING" id="4781.A0A0P1ATN0"/>
<dbReference type="EMBL" id="CCYD01001279">
    <property type="protein sequence ID" value="CEG44661.1"/>
    <property type="molecule type" value="Genomic_DNA"/>
</dbReference>
<proteinExistence type="predicted"/>
<reference evidence="2" key="1">
    <citation type="submission" date="2014-09" db="EMBL/GenBank/DDBJ databases">
        <authorList>
            <person name="Sharma Rahul"/>
            <person name="Thines Marco"/>
        </authorList>
    </citation>
    <scope>NUCLEOTIDE SEQUENCE [LARGE SCALE GENOMIC DNA]</scope>
</reference>
<name>A0A0P1ATN0_PLAHL</name>
<accession>A0A0P1ATN0</accession>
<dbReference type="Proteomes" id="UP000054928">
    <property type="component" value="Unassembled WGS sequence"/>
</dbReference>
<dbReference type="RefSeq" id="XP_036263304.1">
    <property type="nucleotide sequence ID" value="XM_036407617.1"/>
</dbReference>
<dbReference type="AlphaFoldDB" id="A0A0P1ATN0"/>
<dbReference type="GeneID" id="59053083"/>
<organism evidence="1 2">
    <name type="scientific">Plasmopara halstedii</name>
    <name type="common">Downy mildew of sunflower</name>
    <dbReference type="NCBI Taxonomy" id="4781"/>
    <lineage>
        <taxon>Eukaryota</taxon>
        <taxon>Sar</taxon>
        <taxon>Stramenopiles</taxon>
        <taxon>Oomycota</taxon>
        <taxon>Peronosporomycetes</taxon>
        <taxon>Peronosporales</taxon>
        <taxon>Peronosporaceae</taxon>
        <taxon>Plasmopara</taxon>
    </lineage>
</organism>
<evidence type="ECO:0000313" key="2">
    <source>
        <dbReference type="Proteomes" id="UP000054928"/>
    </source>
</evidence>
<keyword evidence="2" id="KW-1185">Reference proteome</keyword>
<evidence type="ECO:0000313" key="1">
    <source>
        <dbReference type="EMBL" id="CEG44661.1"/>
    </source>
</evidence>
<sequence length="63" mass="7072">MNFRKHLMRVDRQTNEVAIAMALSNLNLRILSIVHLTINFNLAGGVTPSSDVLVLNLEPSRRT</sequence>